<keyword evidence="2" id="KW-1185">Reference proteome</keyword>
<protein>
    <submittedName>
        <fullName evidence="1">Uncharacterized protein</fullName>
    </submittedName>
</protein>
<dbReference type="AlphaFoldDB" id="A0A392UCM8"/>
<organism evidence="1 2">
    <name type="scientific">Trifolium medium</name>
    <dbReference type="NCBI Taxonomy" id="97028"/>
    <lineage>
        <taxon>Eukaryota</taxon>
        <taxon>Viridiplantae</taxon>
        <taxon>Streptophyta</taxon>
        <taxon>Embryophyta</taxon>
        <taxon>Tracheophyta</taxon>
        <taxon>Spermatophyta</taxon>
        <taxon>Magnoliopsida</taxon>
        <taxon>eudicotyledons</taxon>
        <taxon>Gunneridae</taxon>
        <taxon>Pentapetalae</taxon>
        <taxon>rosids</taxon>
        <taxon>fabids</taxon>
        <taxon>Fabales</taxon>
        <taxon>Fabaceae</taxon>
        <taxon>Papilionoideae</taxon>
        <taxon>50 kb inversion clade</taxon>
        <taxon>NPAAA clade</taxon>
        <taxon>Hologalegina</taxon>
        <taxon>IRL clade</taxon>
        <taxon>Trifolieae</taxon>
        <taxon>Trifolium</taxon>
    </lineage>
</organism>
<proteinExistence type="predicted"/>
<evidence type="ECO:0000313" key="2">
    <source>
        <dbReference type="Proteomes" id="UP000265520"/>
    </source>
</evidence>
<accession>A0A392UCM8</accession>
<feature type="non-terminal residue" evidence="1">
    <location>
        <position position="1"/>
    </location>
</feature>
<dbReference type="Proteomes" id="UP000265520">
    <property type="component" value="Unassembled WGS sequence"/>
</dbReference>
<sequence>GAAGVVGVAGGAAVVGAAGGAGVSGVVGVAGVESGCEVGVGAGDGASMAVTTISA</sequence>
<reference evidence="1 2" key="1">
    <citation type="journal article" date="2018" name="Front. Plant Sci.">
        <title>Red Clover (Trifolium pratense) and Zigzag Clover (T. medium) - A Picture of Genomic Similarities and Differences.</title>
        <authorList>
            <person name="Dluhosova J."/>
            <person name="Istvanek J."/>
            <person name="Nedelnik J."/>
            <person name="Repkova J."/>
        </authorList>
    </citation>
    <scope>NUCLEOTIDE SEQUENCE [LARGE SCALE GENOMIC DNA]</scope>
    <source>
        <strain evidence="2">cv. 10/8</strain>
        <tissue evidence="1">Leaf</tissue>
    </source>
</reference>
<evidence type="ECO:0000313" key="1">
    <source>
        <dbReference type="EMBL" id="MCI70180.1"/>
    </source>
</evidence>
<dbReference type="EMBL" id="LXQA010770272">
    <property type="protein sequence ID" value="MCI70180.1"/>
    <property type="molecule type" value="Genomic_DNA"/>
</dbReference>
<name>A0A392UCM8_9FABA</name>
<comment type="caution">
    <text evidence="1">The sequence shown here is derived from an EMBL/GenBank/DDBJ whole genome shotgun (WGS) entry which is preliminary data.</text>
</comment>